<evidence type="ECO:0000256" key="5">
    <source>
        <dbReference type="ARBA" id="ARBA00048791"/>
    </source>
</evidence>
<dbReference type="KEGG" id="abas:ACPOL_5182"/>
<dbReference type="PANTHER" id="PTHR10889">
    <property type="entry name" value="DEOXYRIBOSE-PHOSPHATE ALDOLASE"/>
    <property type="match status" value="1"/>
</dbReference>
<reference evidence="8 9" key="1">
    <citation type="journal article" date="2018" name="Front. Microbiol.">
        <title>Hydrolytic Capabilities as a Key to Environmental Success: Chitinolytic and Cellulolytic Acidobacteria From Acidic Sub-arctic Soils and Boreal Peatlands.</title>
        <authorList>
            <person name="Belova S.E."/>
            <person name="Ravin N.V."/>
            <person name="Pankratov T.A."/>
            <person name="Rakitin A.L."/>
            <person name="Ivanova A.A."/>
            <person name="Beletsky A.V."/>
            <person name="Mardanov A.V."/>
            <person name="Sinninghe Damste J.S."/>
            <person name="Dedysh S.N."/>
        </authorList>
    </citation>
    <scope>NUCLEOTIDE SEQUENCE [LARGE SCALE GENOMIC DNA]</scope>
    <source>
        <strain evidence="8 9">SBC82</strain>
    </source>
</reference>
<keyword evidence="4 7" id="KW-0704">Schiff base</keyword>
<protein>
    <recommendedName>
        <fullName evidence="7">Deoxyribose-phosphate aldolase</fullName>
        <shortName evidence="7">DERA</shortName>
        <ecNumber evidence="7">4.1.2.4</ecNumber>
    </recommendedName>
    <alternativeName>
        <fullName evidence="7">2-deoxy-D-ribose 5-phosphate aldolase</fullName>
    </alternativeName>
    <alternativeName>
        <fullName evidence="7">Phosphodeoxyriboaldolase</fullName>
        <shortName evidence="7">Deoxyriboaldolase</shortName>
    </alternativeName>
</protein>
<dbReference type="AlphaFoldDB" id="A0A2Z5G7A3"/>
<evidence type="ECO:0000256" key="3">
    <source>
        <dbReference type="ARBA" id="ARBA00023239"/>
    </source>
</evidence>
<dbReference type="GO" id="GO:0016052">
    <property type="term" value="P:carbohydrate catabolic process"/>
    <property type="evidence" value="ECO:0007669"/>
    <property type="project" value="TreeGrafter"/>
</dbReference>
<evidence type="ECO:0000256" key="4">
    <source>
        <dbReference type="ARBA" id="ARBA00023270"/>
    </source>
</evidence>
<comment type="catalytic activity">
    <reaction evidence="5 7">
        <text>2-deoxy-D-ribose 5-phosphate = D-glyceraldehyde 3-phosphate + acetaldehyde</text>
        <dbReference type="Rhea" id="RHEA:12821"/>
        <dbReference type="ChEBI" id="CHEBI:15343"/>
        <dbReference type="ChEBI" id="CHEBI:59776"/>
        <dbReference type="ChEBI" id="CHEBI:62877"/>
        <dbReference type="EC" id="4.1.2.4"/>
    </reaction>
</comment>
<dbReference type="EMBL" id="CP030840">
    <property type="protein sequence ID" value="AXC14436.1"/>
    <property type="molecule type" value="Genomic_DNA"/>
</dbReference>
<keyword evidence="9" id="KW-1185">Reference proteome</keyword>
<dbReference type="NCBIfam" id="TIGR00126">
    <property type="entry name" value="deoC"/>
    <property type="match status" value="1"/>
</dbReference>
<feature type="active site" description="Proton donor/acceptor" evidence="7">
    <location>
        <position position="115"/>
    </location>
</feature>
<dbReference type="PIRSF" id="PIRSF001357">
    <property type="entry name" value="DeoC"/>
    <property type="match status" value="1"/>
</dbReference>
<dbReference type="PANTHER" id="PTHR10889:SF1">
    <property type="entry name" value="DEOXYRIBOSE-PHOSPHATE ALDOLASE"/>
    <property type="match status" value="1"/>
</dbReference>
<dbReference type="Gene3D" id="3.20.20.70">
    <property type="entry name" value="Aldolase class I"/>
    <property type="match status" value="1"/>
</dbReference>
<evidence type="ECO:0000256" key="6">
    <source>
        <dbReference type="ARBA" id="ARBA00056337"/>
    </source>
</evidence>
<dbReference type="InterPro" id="IPR011343">
    <property type="entry name" value="DeoC"/>
</dbReference>
<keyword evidence="2 7" id="KW-0963">Cytoplasm</keyword>
<organism evidence="8 9">
    <name type="scientific">Acidisarcina polymorpha</name>
    <dbReference type="NCBI Taxonomy" id="2211140"/>
    <lineage>
        <taxon>Bacteria</taxon>
        <taxon>Pseudomonadati</taxon>
        <taxon>Acidobacteriota</taxon>
        <taxon>Terriglobia</taxon>
        <taxon>Terriglobales</taxon>
        <taxon>Acidobacteriaceae</taxon>
        <taxon>Acidisarcina</taxon>
    </lineage>
</organism>
<proteinExistence type="inferred from homology"/>
<feature type="active site" description="Schiff-base intermediate with acetaldehyde" evidence="7">
    <location>
        <position position="179"/>
    </location>
</feature>
<evidence type="ECO:0000256" key="2">
    <source>
        <dbReference type="ARBA" id="ARBA00022490"/>
    </source>
</evidence>
<dbReference type="GO" id="GO:0004139">
    <property type="term" value="F:deoxyribose-phosphate aldolase activity"/>
    <property type="evidence" value="ECO:0007669"/>
    <property type="project" value="UniProtKB-UniRule"/>
</dbReference>
<evidence type="ECO:0000313" key="8">
    <source>
        <dbReference type="EMBL" id="AXC14436.1"/>
    </source>
</evidence>
<dbReference type="InterPro" id="IPR002915">
    <property type="entry name" value="DeoC/FbaB/LacD_aldolase"/>
</dbReference>
<comment type="function">
    <text evidence="6 7">Catalyzes a reversible aldol reaction between acetaldehyde and D-glyceraldehyde 3-phosphate to generate 2-deoxy-D-ribose 5-phosphate.</text>
</comment>
<keyword evidence="3 7" id="KW-0456">Lyase</keyword>
<evidence type="ECO:0000313" key="9">
    <source>
        <dbReference type="Proteomes" id="UP000253606"/>
    </source>
</evidence>
<dbReference type="GO" id="GO:0006018">
    <property type="term" value="P:2-deoxyribose 1-phosphate catabolic process"/>
    <property type="evidence" value="ECO:0007669"/>
    <property type="project" value="UniProtKB-UniRule"/>
</dbReference>
<evidence type="ECO:0000256" key="1">
    <source>
        <dbReference type="ARBA" id="ARBA00010936"/>
    </source>
</evidence>
<comment type="pathway">
    <text evidence="7">Carbohydrate degradation; 2-deoxy-D-ribose 1-phosphate degradation; D-glyceraldehyde 3-phosphate and acetaldehyde from 2-deoxy-alpha-D-ribose 1-phosphate: step 2/2.</text>
</comment>
<dbReference type="InterPro" id="IPR028581">
    <property type="entry name" value="DeoC_typeI"/>
</dbReference>
<sequence>MTVMTADNRAGAFDALAFSQRALSSWSSLASFFDHTLLKPDATREQVVLLCEEAAGYRFACAMVNPAWVALAVATLAGTGVPVGTVVGFPLGASLSTTKRLETQSLVALGAKEVDMVIDIGALKSGNHLHVSADIRGVVEVAHEAGAVAKVILETSLLTVQQKLLAAELALHAGADYLKTSTGFANGGATPGDVALLRGVAGTLCGVKASGGIRTLEHARAMLESGASRIGASASVSIVRELGAP</sequence>
<dbReference type="RefSeq" id="WP_338026709.1">
    <property type="nucleotide sequence ID" value="NZ_CP030840.1"/>
</dbReference>
<accession>A0A2Z5G7A3</accession>
<dbReference type="InterPro" id="IPR013785">
    <property type="entry name" value="Aldolase_TIM"/>
</dbReference>
<dbReference type="GO" id="GO:0005737">
    <property type="term" value="C:cytoplasm"/>
    <property type="evidence" value="ECO:0007669"/>
    <property type="project" value="UniProtKB-SubCell"/>
</dbReference>
<dbReference type="EC" id="4.1.2.4" evidence="7"/>
<comment type="subcellular location">
    <subcellularLocation>
        <location evidence="7">Cytoplasm</location>
    </subcellularLocation>
</comment>
<dbReference type="CDD" id="cd00959">
    <property type="entry name" value="DeoC"/>
    <property type="match status" value="1"/>
</dbReference>
<dbReference type="Pfam" id="PF01791">
    <property type="entry name" value="DeoC"/>
    <property type="match status" value="1"/>
</dbReference>
<dbReference type="UniPathway" id="UPA00002">
    <property type="reaction ID" value="UER00468"/>
</dbReference>
<dbReference type="Proteomes" id="UP000253606">
    <property type="component" value="Chromosome"/>
</dbReference>
<dbReference type="HAMAP" id="MF_00114">
    <property type="entry name" value="DeoC_type1"/>
    <property type="match status" value="1"/>
</dbReference>
<dbReference type="SMART" id="SM01133">
    <property type="entry name" value="DeoC"/>
    <property type="match status" value="1"/>
</dbReference>
<evidence type="ECO:0000256" key="7">
    <source>
        <dbReference type="HAMAP-Rule" id="MF_00114"/>
    </source>
</evidence>
<dbReference type="SUPFAM" id="SSF51569">
    <property type="entry name" value="Aldolase"/>
    <property type="match status" value="1"/>
</dbReference>
<comment type="similarity">
    <text evidence="1 7">Belongs to the DeoC/FbaB aldolase family. DeoC type 1 subfamily.</text>
</comment>
<dbReference type="FunFam" id="3.20.20.70:FF:000044">
    <property type="entry name" value="Deoxyribose-phosphate aldolase"/>
    <property type="match status" value="1"/>
</dbReference>
<gene>
    <name evidence="7" type="primary">deoC</name>
    <name evidence="8" type="ORF">ACPOL_5182</name>
</gene>
<name>A0A2Z5G7A3_9BACT</name>
<dbReference type="GO" id="GO:0009264">
    <property type="term" value="P:deoxyribonucleotide catabolic process"/>
    <property type="evidence" value="ECO:0007669"/>
    <property type="project" value="UniProtKB-UniRule"/>
</dbReference>
<feature type="active site" description="Proton donor/acceptor" evidence="7">
    <location>
        <position position="208"/>
    </location>
</feature>